<dbReference type="Proteomes" id="UP000476332">
    <property type="component" value="Unassembled WGS sequence"/>
</dbReference>
<accession>A0A6L9MHW5</accession>
<comment type="subunit">
    <text evidence="3">UreD, UreF and UreG form a complex that acts as a GTP-hydrolysis-dependent molecular chaperone, activating the urease apoprotein by helping to assemble the nickel containing metallocenter of UreC. The UreE protein probably delivers the nickel.</text>
</comment>
<evidence type="ECO:0000256" key="2">
    <source>
        <dbReference type="ARBA" id="ARBA00023186"/>
    </source>
</evidence>
<dbReference type="HAMAP" id="MF_01384">
    <property type="entry name" value="UreD"/>
    <property type="match status" value="1"/>
</dbReference>
<proteinExistence type="inferred from homology"/>
<keyword evidence="5" id="KW-1185">Reference proteome</keyword>
<dbReference type="Pfam" id="PF01774">
    <property type="entry name" value="UreD"/>
    <property type="match status" value="1"/>
</dbReference>
<keyword evidence="2 3" id="KW-0143">Chaperone</keyword>
<keyword evidence="3" id="KW-0996">Nickel insertion</keyword>
<dbReference type="PANTHER" id="PTHR33643">
    <property type="entry name" value="UREASE ACCESSORY PROTEIN D"/>
    <property type="match status" value="1"/>
</dbReference>
<evidence type="ECO:0000256" key="1">
    <source>
        <dbReference type="ARBA" id="ARBA00007177"/>
    </source>
</evidence>
<dbReference type="InterPro" id="IPR002669">
    <property type="entry name" value="UreD"/>
</dbReference>
<comment type="function">
    <text evidence="3">Required for maturation of urease via the functional incorporation of the urease nickel metallocenter.</text>
</comment>
<dbReference type="EMBL" id="JAAAMJ010000007">
    <property type="protein sequence ID" value="NDV87291.1"/>
    <property type="molecule type" value="Genomic_DNA"/>
</dbReference>
<dbReference type="AlphaFoldDB" id="A0A6L9MHW5"/>
<evidence type="ECO:0000313" key="5">
    <source>
        <dbReference type="Proteomes" id="UP000476332"/>
    </source>
</evidence>
<gene>
    <name evidence="3" type="primary">ureD</name>
    <name evidence="4" type="ORF">GTW51_11330</name>
</gene>
<comment type="similarity">
    <text evidence="1 3">Belongs to the UreD family.</text>
</comment>
<dbReference type="GO" id="GO:0005737">
    <property type="term" value="C:cytoplasm"/>
    <property type="evidence" value="ECO:0007669"/>
    <property type="project" value="UniProtKB-SubCell"/>
</dbReference>
<dbReference type="GO" id="GO:0016151">
    <property type="term" value="F:nickel cation binding"/>
    <property type="evidence" value="ECO:0007669"/>
    <property type="project" value="UniProtKB-UniRule"/>
</dbReference>
<sequence>MTSAVVAESTPSDAFPSMQRAAGAVAADFRLVAGRSRLQRLHQAGCLKLRFPRLPAAEAEAVLINTAGGLTGGDRLDQQFGVATGAHFTVTTQACERVYRASSGHAGVTTRVQIGEDAGFAWLPQETILFEAGAVRRSLTVEAEASSRFVLCESIILGRERMGETVESGLLHERWRVRVDGRLAFADDLHLSGAIAAGTAGPASLSANRALATVVAHAPAIETKLAAVRALVGASGGASLVGGLMVVRLLAPTGFALRKRLIPVLAALANAPVPRVWSL</sequence>
<organism evidence="4 5">
    <name type="scientific">Aurantimonas aggregata</name>
    <dbReference type="NCBI Taxonomy" id="2047720"/>
    <lineage>
        <taxon>Bacteria</taxon>
        <taxon>Pseudomonadati</taxon>
        <taxon>Pseudomonadota</taxon>
        <taxon>Alphaproteobacteria</taxon>
        <taxon>Hyphomicrobiales</taxon>
        <taxon>Aurantimonadaceae</taxon>
        <taxon>Aurantimonas</taxon>
    </lineage>
</organism>
<reference evidence="4 5" key="1">
    <citation type="submission" date="2020-01" db="EMBL/GenBank/DDBJ databases">
        <title>Genomes of bacteria type strains.</title>
        <authorList>
            <person name="Chen J."/>
            <person name="Zhu S."/>
            <person name="Chen J."/>
        </authorList>
    </citation>
    <scope>NUCLEOTIDE SEQUENCE [LARGE SCALE GENOMIC DNA]</scope>
    <source>
        <strain evidence="4 5">KCTC 52919</strain>
    </source>
</reference>
<comment type="subcellular location">
    <subcellularLocation>
        <location evidence="3">Cytoplasm</location>
    </subcellularLocation>
</comment>
<dbReference type="PANTHER" id="PTHR33643:SF1">
    <property type="entry name" value="UREASE ACCESSORY PROTEIN D"/>
    <property type="match status" value="1"/>
</dbReference>
<comment type="caution">
    <text evidence="4">The sequence shown here is derived from an EMBL/GenBank/DDBJ whole genome shotgun (WGS) entry which is preliminary data.</text>
</comment>
<protein>
    <recommendedName>
        <fullName evidence="3">Urease accessory protein UreD</fullName>
    </recommendedName>
</protein>
<keyword evidence="3" id="KW-0963">Cytoplasm</keyword>
<evidence type="ECO:0000256" key="3">
    <source>
        <dbReference type="HAMAP-Rule" id="MF_01384"/>
    </source>
</evidence>
<evidence type="ECO:0000313" key="4">
    <source>
        <dbReference type="EMBL" id="NDV87291.1"/>
    </source>
</evidence>
<name>A0A6L9MHW5_9HYPH</name>